<organism evidence="1 2">
    <name type="scientific">Polaribacter filamentus</name>
    <dbReference type="NCBI Taxonomy" id="53483"/>
    <lineage>
        <taxon>Bacteria</taxon>
        <taxon>Pseudomonadati</taxon>
        <taxon>Bacteroidota</taxon>
        <taxon>Flavobacteriia</taxon>
        <taxon>Flavobacteriales</taxon>
        <taxon>Flavobacteriaceae</taxon>
    </lineage>
</organism>
<accession>A0A2S7L2J4</accession>
<reference evidence="1 2" key="1">
    <citation type="submission" date="2016-11" db="EMBL/GenBank/DDBJ databases">
        <title>Trade-off between light-utilization and light-protection in marine flavobacteria.</title>
        <authorList>
            <person name="Kumagai Y."/>
        </authorList>
    </citation>
    <scope>NUCLEOTIDE SEQUENCE [LARGE SCALE GENOMIC DNA]</scope>
    <source>
        <strain evidence="1 2">ATCC 700397</strain>
    </source>
</reference>
<name>A0A2S7L2J4_9FLAO</name>
<evidence type="ECO:0000313" key="1">
    <source>
        <dbReference type="EMBL" id="PQB09087.1"/>
    </source>
</evidence>
<gene>
    <name evidence="1" type="ORF">BST83_00070</name>
</gene>
<proteinExistence type="predicted"/>
<dbReference type="Proteomes" id="UP000239522">
    <property type="component" value="Unassembled WGS sequence"/>
</dbReference>
<protein>
    <submittedName>
        <fullName evidence="1">Uncharacterized protein</fullName>
    </submittedName>
</protein>
<dbReference type="EMBL" id="MQUA01000002">
    <property type="protein sequence ID" value="PQB09087.1"/>
    <property type="molecule type" value="Genomic_DNA"/>
</dbReference>
<dbReference type="AlphaFoldDB" id="A0A2S7L2J4"/>
<dbReference type="OrthoDB" id="976756at2"/>
<evidence type="ECO:0000313" key="2">
    <source>
        <dbReference type="Proteomes" id="UP000239522"/>
    </source>
</evidence>
<sequence>MEKEHILELDPSRYSQSMSIIGKVKLGDFFTDDLYDKVVAAVNGEVRGKASVIYDPSFKEYFVYLTFIVIKLAKKIFHFILGCFRGKLKEASLNSELTIPYLADEVIGTYTSPAILTIPK</sequence>
<comment type="caution">
    <text evidence="1">The sequence shown here is derived from an EMBL/GenBank/DDBJ whole genome shotgun (WGS) entry which is preliminary data.</text>
</comment>
<keyword evidence="2" id="KW-1185">Reference proteome</keyword>
<dbReference type="RefSeq" id="WP_104808043.1">
    <property type="nucleotide sequence ID" value="NZ_MQUA01000002.1"/>
</dbReference>